<organism evidence="2">
    <name type="scientific">Streptomyces sp. Y1</name>
    <dbReference type="NCBI Taxonomy" id="3238634"/>
    <lineage>
        <taxon>Bacteria</taxon>
        <taxon>Bacillati</taxon>
        <taxon>Actinomycetota</taxon>
        <taxon>Actinomycetes</taxon>
        <taxon>Kitasatosporales</taxon>
        <taxon>Streptomycetaceae</taxon>
        <taxon>Streptomyces</taxon>
    </lineage>
</organism>
<dbReference type="AlphaFoldDB" id="A0AB39TPD1"/>
<name>A0AB39TPD1_9ACTN</name>
<accession>A0AB39TPD1</accession>
<gene>
    <name evidence="2" type="ORF">AB2U05_22810</name>
</gene>
<dbReference type="RefSeq" id="WP_369184094.1">
    <property type="nucleotide sequence ID" value="NZ_CP163445.1"/>
</dbReference>
<feature type="region of interest" description="Disordered" evidence="1">
    <location>
        <begin position="1"/>
        <end position="46"/>
    </location>
</feature>
<proteinExistence type="predicted"/>
<reference evidence="2" key="1">
    <citation type="submission" date="2024-07" db="EMBL/GenBank/DDBJ databases">
        <authorList>
            <person name="Yu S.T."/>
        </authorList>
    </citation>
    <scope>NUCLEOTIDE SEQUENCE</scope>
    <source>
        <strain evidence="2">Y1</strain>
    </source>
</reference>
<evidence type="ECO:0000313" key="2">
    <source>
        <dbReference type="EMBL" id="XDQ81088.1"/>
    </source>
</evidence>
<evidence type="ECO:0000256" key="1">
    <source>
        <dbReference type="SAM" id="MobiDB-lite"/>
    </source>
</evidence>
<dbReference type="EMBL" id="CP163445">
    <property type="protein sequence ID" value="XDQ81088.1"/>
    <property type="molecule type" value="Genomic_DNA"/>
</dbReference>
<sequence>MTFTASHSATPPHGRPVPGDHGGVPGGALRPAAGPEGTLPVGTGPWSVRSVGTGAAGRGRAALELYRDGELADVLVAARLTSELLRGAWRGPARGRARARQVFAWGRLAADGTAPSVVFTGRGSLWALRTARRSVAADVAVVAGEFWIAGAEGPFGAVLVEHPAGGAVERMPLRRVREPRGVASHGVEAPAAWVGGAA</sequence>
<protein>
    <submittedName>
        <fullName evidence="2">Uncharacterized protein</fullName>
    </submittedName>
</protein>